<keyword evidence="4" id="KW-1185">Reference proteome</keyword>
<organism evidence="3 4">
    <name type="scientific">Aphanomyces stellatus</name>
    <dbReference type="NCBI Taxonomy" id="120398"/>
    <lineage>
        <taxon>Eukaryota</taxon>
        <taxon>Sar</taxon>
        <taxon>Stramenopiles</taxon>
        <taxon>Oomycota</taxon>
        <taxon>Saprolegniomycetes</taxon>
        <taxon>Saprolegniales</taxon>
        <taxon>Verrucalvaceae</taxon>
        <taxon>Aphanomyces</taxon>
    </lineage>
</organism>
<evidence type="ECO:0000256" key="1">
    <source>
        <dbReference type="SAM" id="MobiDB-lite"/>
    </source>
</evidence>
<name>A0A485KQF0_9STRA</name>
<dbReference type="AlphaFoldDB" id="A0A485KQF0"/>
<dbReference type="Gene3D" id="1.20.5.190">
    <property type="match status" value="2"/>
</dbReference>
<feature type="region of interest" description="Disordered" evidence="1">
    <location>
        <begin position="116"/>
        <end position="139"/>
    </location>
</feature>
<evidence type="ECO:0000313" key="3">
    <source>
        <dbReference type="EMBL" id="VFT86961.1"/>
    </source>
</evidence>
<dbReference type="Proteomes" id="UP000332933">
    <property type="component" value="Unassembled WGS sequence"/>
</dbReference>
<feature type="compositionally biased region" description="Basic residues" evidence="1">
    <location>
        <begin position="634"/>
        <end position="663"/>
    </location>
</feature>
<gene>
    <name evidence="3" type="primary">Aste57867_10085</name>
    <name evidence="2" type="ORF">As57867_010046</name>
    <name evidence="3" type="ORF">ASTE57867_10085</name>
</gene>
<evidence type="ECO:0000313" key="2">
    <source>
        <dbReference type="EMBL" id="KAF0699369.1"/>
    </source>
</evidence>
<feature type="compositionally biased region" description="Low complexity" evidence="1">
    <location>
        <begin position="63"/>
        <end position="79"/>
    </location>
</feature>
<dbReference type="SMART" id="SM00015">
    <property type="entry name" value="IQ"/>
    <property type="match status" value="9"/>
</dbReference>
<sequence length="1110" mass="129158">MKRPAANDGKAPAHVGTFTKLALDLEKCQRYNPTLWDRVLKRSHQRLDTYAPSLKKARKRVRTPSSSVPSTSTPFPSLSSYLNQPDMVREMLAELNPSPSRTHTPLDVAVRHPTTLIPANENPRSPTSGRERSAVTMGSSPTKLPILTVITPRTRQWIARLPQPQEADWAAINQLESVADEAVARNLHAIDNLRKPHSLYGTLRKHAKSPVKASSRHQQARVARRTKAADMRDDEKAIADEQHRMGMEDSNVSSNQWTPGEETQHMQMEDVNVHVLLDEWRPMADEDARKLTSPPPSSSPSKMTTQHHVAVEADHRQTIHEAHETTVAVDDATEVVQSTIDAIKKWVPIELVYAYGRGQYASMHIQLAMEMVHKALLRMAMGNYTTAWQQWRDYTLRARADERVHAVILLQCWWRTHLAHQEVAIRQDLRRKQKERERQLLRFLATKKNDAAKCITRQIRRYARACVAWRARRRDAAAQRIQRFVRNRRAMWARFVYFLDRQRRSKAATRIQTHIRAHLARAKVRLVRKLRAVAQRAAAIQAHVEARAHALRLVGAVLTVQRNIRWRTFRRRAKFGAMRRRHAKKVAAAIKVQSIARMYLAQKLRRTLQRTQSVAAVVIQCAYRCYRSKRLRKQLKKERKAQQKARISKKKDLKREKKNRQKARTNANQATKFLMALEDTAKTLQKQRPKWLAMEPAQAAMVIQGGWKGFKTRKRLKRQVIKDKEAARRQVNRTRKAAATCIQRHVRGMLSRMRYWRVRVDAYATSIQRLFRNRKARRDIAYMRAYVHAALLIKKRWLEKKTFVHFRKQRRAAVRIQSVARMYIGTLRFRRLVQAHHVLVETRLVGQVLFGQRTLVIVQTQLLQLSWQFAFDSKKPVAVDYTRPLYKLNAATRKWSTVGAFGLWQVLFLDLCRHGNTADANEIDNMRFSRFLKEVPGMLHKTLCPLQTADVAFAKFKPAKGRTMPFSGFHKAMCHLLALRYPDKPPAIVCTMEQRFLTFMQKLVLVSKFGEPYRLKLTEWALERGAWAAHVLQTMHRHRQQQRRHQAFVTRFMELRRLDEQRRAATLLQNKYRARLAKLKFQALVCDTFVEYVDWKSGACSYKNLVTGTM</sequence>
<proteinExistence type="predicted"/>
<accession>A0A485KQF0</accession>
<dbReference type="PROSITE" id="PS50096">
    <property type="entry name" value="IQ"/>
    <property type="match status" value="7"/>
</dbReference>
<evidence type="ECO:0000313" key="4">
    <source>
        <dbReference type="Proteomes" id="UP000332933"/>
    </source>
</evidence>
<feature type="region of interest" description="Disordered" evidence="1">
    <location>
        <begin position="634"/>
        <end position="666"/>
    </location>
</feature>
<dbReference type="Gene3D" id="1.10.238.10">
    <property type="entry name" value="EF-hand"/>
    <property type="match status" value="1"/>
</dbReference>
<dbReference type="OrthoDB" id="77153at2759"/>
<dbReference type="EMBL" id="CAADRA010005204">
    <property type="protein sequence ID" value="VFT86961.1"/>
    <property type="molecule type" value="Genomic_DNA"/>
</dbReference>
<feature type="compositionally biased region" description="Basic residues" evidence="1">
    <location>
        <begin position="206"/>
        <end position="226"/>
    </location>
</feature>
<dbReference type="EMBL" id="VJMH01005183">
    <property type="protein sequence ID" value="KAF0699369.1"/>
    <property type="molecule type" value="Genomic_DNA"/>
</dbReference>
<dbReference type="Pfam" id="PF00612">
    <property type="entry name" value="IQ"/>
    <property type="match status" value="6"/>
</dbReference>
<reference evidence="3 4" key="1">
    <citation type="submission" date="2019-03" db="EMBL/GenBank/DDBJ databases">
        <authorList>
            <person name="Gaulin E."/>
            <person name="Dumas B."/>
        </authorList>
    </citation>
    <scope>NUCLEOTIDE SEQUENCE [LARGE SCALE GENOMIC DNA]</scope>
    <source>
        <strain evidence="3">CBS 568.67</strain>
    </source>
</reference>
<feature type="region of interest" description="Disordered" evidence="1">
    <location>
        <begin position="50"/>
        <end position="79"/>
    </location>
</feature>
<feature type="region of interest" description="Disordered" evidence="1">
    <location>
        <begin position="206"/>
        <end position="232"/>
    </location>
</feature>
<reference evidence="2" key="2">
    <citation type="submission" date="2019-06" db="EMBL/GenBank/DDBJ databases">
        <title>Genomics analysis of Aphanomyces spp. identifies a new class of oomycete effector associated with host adaptation.</title>
        <authorList>
            <person name="Gaulin E."/>
        </authorList>
    </citation>
    <scope>NUCLEOTIDE SEQUENCE</scope>
    <source>
        <strain evidence="2">CBS 578.67</strain>
    </source>
</reference>
<dbReference type="InterPro" id="IPR000048">
    <property type="entry name" value="IQ_motif_EF-hand-BS"/>
</dbReference>
<protein>
    <submittedName>
        <fullName evidence="3">Aste57867_10085 protein</fullName>
    </submittedName>
</protein>